<evidence type="ECO:0000313" key="2">
    <source>
        <dbReference type="EMBL" id="MCL1142543.1"/>
    </source>
</evidence>
<gene>
    <name evidence="2" type="ORF">L2672_07560</name>
</gene>
<evidence type="ECO:0008006" key="4">
    <source>
        <dbReference type="Google" id="ProtNLM"/>
    </source>
</evidence>
<feature type="signal peptide" evidence="1">
    <location>
        <begin position="1"/>
        <end position="23"/>
    </location>
</feature>
<feature type="chain" id="PRO_5040957383" description="Nickel/cobalt transporter regulator" evidence="1">
    <location>
        <begin position="24"/>
        <end position="103"/>
    </location>
</feature>
<sequence length="103" mass="11558">MKTINILMSVAILSLGMSNIAIAKNDKAKELPPGLQKKLQKGQPLPPGWQKKVAVGHVLEQNIYDHRKVISRDGDFATISIEGEIFKVIENTREIVDIIRRNK</sequence>
<keyword evidence="1" id="KW-0732">Signal</keyword>
<dbReference type="Proteomes" id="UP001139333">
    <property type="component" value="Unassembled WGS sequence"/>
</dbReference>
<protein>
    <recommendedName>
        <fullName evidence="4">Nickel/cobalt transporter regulator</fullName>
    </recommendedName>
</protein>
<evidence type="ECO:0000313" key="3">
    <source>
        <dbReference type="Proteomes" id="UP001139333"/>
    </source>
</evidence>
<reference evidence="2" key="1">
    <citation type="submission" date="2022-01" db="EMBL/GenBank/DDBJ databases">
        <title>Whole genome-based taxonomy of the Shewanellaceae.</title>
        <authorList>
            <person name="Martin-Rodriguez A.J."/>
        </authorList>
    </citation>
    <scope>NUCLEOTIDE SEQUENCE</scope>
    <source>
        <strain evidence="2">DSM 16422</strain>
    </source>
</reference>
<evidence type="ECO:0000256" key="1">
    <source>
        <dbReference type="SAM" id="SignalP"/>
    </source>
</evidence>
<accession>A0A9X1ZR32</accession>
<comment type="caution">
    <text evidence="2">The sequence shown here is derived from an EMBL/GenBank/DDBJ whole genome shotgun (WGS) entry which is preliminary data.</text>
</comment>
<dbReference type="EMBL" id="JAKIKP010000004">
    <property type="protein sequence ID" value="MCL1142543.1"/>
    <property type="molecule type" value="Genomic_DNA"/>
</dbReference>
<dbReference type="Gene3D" id="3.10.450.160">
    <property type="entry name" value="inner membrane protein cigr"/>
    <property type="match status" value="1"/>
</dbReference>
<organism evidence="2 3">
    <name type="scientific">Shewanella gaetbuli</name>
    <dbReference type="NCBI Taxonomy" id="220752"/>
    <lineage>
        <taxon>Bacteria</taxon>
        <taxon>Pseudomonadati</taxon>
        <taxon>Pseudomonadota</taxon>
        <taxon>Gammaproteobacteria</taxon>
        <taxon>Alteromonadales</taxon>
        <taxon>Shewanellaceae</taxon>
        <taxon>Shewanella</taxon>
    </lineage>
</organism>
<proteinExistence type="predicted"/>
<dbReference type="AlphaFoldDB" id="A0A9X1ZR32"/>
<name>A0A9X1ZR32_9GAMM</name>
<dbReference type="RefSeq" id="WP_248995222.1">
    <property type="nucleotide sequence ID" value="NZ_JAKIKP010000004.1"/>
</dbReference>
<keyword evidence="3" id="KW-1185">Reference proteome</keyword>